<dbReference type="EMBL" id="QXIT01000128">
    <property type="protein sequence ID" value="RIE07166.1"/>
    <property type="molecule type" value="Genomic_DNA"/>
</dbReference>
<evidence type="ECO:0000313" key="2">
    <source>
        <dbReference type="EMBL" id="RIE07166.1"/>
    </source>
</evidence>
<evidence type="ECO:0000259" key="1">
    <source>
        <dbReference type="Pfam" id="PF16363"/>
    </source>
</evidence>
<accession>A0A398DN94</accession>
<dbReference type="PANTHER" id="PTHR43000">
    <property type="entry name" value="DTDP-D-GLUCOSE 4,6-DEHYDRATASE-RELATED"/>
    <property type="match status" value="1"/>
</dbReference>
<dbReference type="InterPro" id="IPR016040">
    <property type="entry name" value="NAD(P)-bd_dom"/>
</dbReference>
<dbReference type="Proteomes" id="UP000266260">
    <property type="component" value="Unassembled WGS sequence"/>
</dbReference>
<organism evidence="3 5">
    <name type="scientific">Candidatus Cryosericum odellii</name>
    <dbReference type="NCBI Taxonomy" id="2290917"/>
    <lineage>
        <taxon>Bacteria</taxon>
        <taxon>Pseudomonadati</taxon>
        <taxon>Caldisericota/Cryosericota group</taxon>
        <taxon>Candidatus Cryosericota</taxon>
        <taxon>Candidatus Cryosericia</taxon>
        <taxon>Candidatus Cryosericales</taxon>
        <taxon>Candidatus Cryosericaceae</taxon>
        <taxon>Candidatus Cryosericum</taxon>
    </lineage>
</organism>
<evidence type="ECO:0000313" key="3">
    <source>
        <dbReference type="EMBL" id="RIE13628.1"/>
    </source>
</evidence>
<evidence type="ECO:0000313" key="5">
    <source>
        <dbReference type="Proteomes" id="UP000266489"/>
    </source>
</evidence>
<gene>
    <name evidence="3" type="ORF">SMC5_02650</name>
    <name evidence="2" type="ORF">SMC6_07390</name>
</gene>
<dbReference type="EMBL" id="QXIU01000068">
    <property type="protein sequence ID" value="RIE13628.1"/>
    <property type="molecule type" value="Genomic_DNA"/>
</dbReference>
<dbReference type="Pfam" id="PF16363">
    <property type="entry name" value="GDP_Man_Dehyd"/>
    <property type="match status" value="1"/>
</dbReference>
<dbReference type="Proteomes" id="UP000266489">
    <property type="component" value="Unassembled WGS sequence"/>
</dbReference>
<proteinExistence type="predicted"/>
<dbReference type="Gene3D" id="3.40.50.720">
    <property type="entry name" value="NAD(P)-binding Rossmann-like Domain"/>
    <property type="match status" value="1"/>
</dbReference>
<dbReference type="InterPro" id="IPR036291">
    <property type="entry name" value="NAD(P)-bd_dom_sf"/>
</dbReference>
<reference evidence="4 5" key="1">
    <citation type="submission" date="2018-09" db="EMBL/GenBank/DDBJ databases">
        <title>Discovery and Ecogenomic Context for Candidatus Cryosericales, a Global Caldiserica Order Active in Thawing Permafrost.</title>
        <authorList>
            <person name="Martinez M.A."/>
            <person name="Woodcroft B.J."/>
            <person name="Ignacio Espinoza J.C."/>
            <person name="Zayed A."/>
            <person name="Singleton C.M."/>
            <person name="Boyd J."/>
            <person name="Li Y.-F."/>
            <person name="Purvine S."/>
            <person name="Maughan H."/>
            <person name="Hodgkins S.B."/>
            <person name="Anderson D."/>
            <person name="Sederholm M."/>
            <person name="Temperton B."/>
            <person name="Saleska S.R."/>
            <person name="Tyson G.W."/>
            <person name="Rich V.I."/>
        </authorList>
    </citation>
    <scope>NUCLEOTIDE SEQUENCE [LARGE SCALE GENOMIC DNA]</scope>
    <source>
        <strain evidence="3 5">SMC5</strain>
        <strain evidence="2 4">SMC6</strain>
    </source>
</reference>
<comment type="caution">
    <text evidence="3">The sequence shown here is derived from an EMBL/GenBank/DDBJ whole genome shotgun (WGS) entry which is preliminary data.</text>
</comment>
<protein>
    <submittedName>
        <fullName evidence="3">NAD-dependent epimerase/dehydratase family protein</fullName>
    </submittedName>
</protein>
<dbReference type="OrthoDB" id="9811743at2"/>
<feature type="domain" description="NAD(P)-binding" evidence="1">
    <location>
        <begin position="2"/>
        <end position="61"/>
    </location>
</feature>
<evidence type="ECO:0000313" key="4">
    <source>
        <dbReference type="Proteomes" id="UP000266260"/>
    </source>
</evidence>
<name>A0A398DN94_9BACT</name>
<dbReference type="SUPFAM" id="SSF51735">
    <property type="entry name" value="NAD(P)-binding Rossmann-fold domains"/>
    <property type="match status" value="1"/>
</dbReference>
<accession>A0A398CUW4</accession>
<dbReference type="Gene3D" id="3.90.25.10">
    <property type="entry name" value="UDP-galactose 4-epimerase, domain 1"/>
    <property type="match status" value="1"/>
</dbReference>
<sequence length="98" mass="11111">MLVTGGCGFIGSCFIFQQMQQYPEIHLLNLDALTYAGNPDNVKEVAGDPRYTFVQADVADRPGHDRRYALDAAKAHRMFDWLTQASFERQVQRCLAWG</sequence>
<keyword evidence="4" id="KW-1185">Reference proteome</keyword>
<dbReference type="AlphaFoldDB" id="A0A398DN94"/>